<evidence type="ECO:0000256" key="11">
    <source>
        <dbReference type="SAM" id="MobiDB-lite"/>
    </source>
</evidence>
<keyword evidence="4 12" id="KW-0812">Transmembrane</keyword>
<evidence type="ECO:0000256" key="7">
    <source>
        <dbReference type="ARBA" id="ARBA00022833"/>
    </source>
</evidence>
<evidence type="ECO:0000256" key="10">
    <source>
        <dbReference type="ARBA" id="ARBA00023136"/>
    </source>
</evidence>
<feature type="domain" description="Peptidase M48" evidence="13">
    <location>
        <begin position="163"/>
        <end position="401"/>
    </location>
</feature>
<sequence>MMITLSPVPAIDDRPQAGTRPDSCPECASADLAQVAGQPPWCGRCEWNLDATIPSHGDGRFVRSIVRLDRRAGFRADRRLARSSVTESATRSRPTPAFLVLSLISVALVLLPVGALGAAVWLLVRGGTPLILPLLLLGVAYALRPRLGSVRRITRGAYRLTRQRQPALHRLVARIADSVGAPVPDIIVLDRDWNAAAAVVGLRRTRVLVLGIPLLVALRPQELVALIGHELGHFRWADSRWRLLTQPARTFFGALSTVIRPARGDAHDRGLEGLAALSYTIWRLVAGALSWLLSVVHLAMNTLDAWEGRRAEVRADSMAARAAGTTGALSMIDLLALSPVLAPLIAPNGTPGAAMDMWRRDVAATREDHAQQLPLLRQLTIRQQASLLASHPAPGRRHQVVAGMAYQDAVVVVTDGEAATVDAELQPYVEALRKQLAEAYEL</sequence>
<protein>
    <recommendedName>
        <fullName evidence="13">Peptidase M48 domain-containing protein</fullName>
    </recommendedName>
</protein>
<evidence type="ECO:0000256" key="12">
    <source>
        <dbReference type="SAM" id="Phobius"/>
    </source>
</evidence>
<evidence type="ECO:0000256" key="3">
    <source>
        <dbReference type="ARBA" id="ARBA00022670"/>
    </source>
</evidence>
<keyword evidence="9" id="KW-0482">Metalloprotease</keyword>
<dbReference type="Pfam" id="PF01435">
    <property type="entry name" value="Peptidase_M48"/>
    <property type="match status" value="1"/>
</dbReference>
<evidence type="ECO:0000256" key="8">
    <source>
        <dbReference type="ARBA" id="ARBA00022989"/>
    </source>
</evidence>
<dbReference type="PANTHER" id="PTHR43221:SF2">
    <property type="entry name" value="PROTEASE HTPX HOMOLOG"/>
    <property type="match status" value="1"/>
</dbReference>
<dbReference type="GO" id="GO:0046872">
    <property type="term" value="F:metal ion binding"/>
    <property type="evidence" value="ECO:0007669"/>
    <property type="project" value="UniProtKB-KW"/>
</dbReference>
<keyword evidence="10 12" id="KW-0472">Membrane</keyword>
<evidence type="ECO:0000259" key="13">
    <source>
        <dbReference type="Pfam" id="PF01435"/>
    </source>
</evidence>
<dbReference type="CDD" id="cd07328">
    <property type="entry name" value="M48_Ste24p_like"/>
    <property type="match status" value="1"/>
</dbReference>
<comment type="cofactor">
    <cofactor evidence="1">
        <name>Zn(2+)</name>
        <dbReference type="ChEBI" id="CHEBI:29105"/>
    </cofactor>
</comment>
<keyword evidence="5" id="KW-0479">Metal-binding</keyword>
<feature type="transmembrane region" description="Helical" evidence="12">
    <location>
        <begin position="98"/>
        <end position="124"/>
    </location>
</feature>
<dbReference type="GO" id="GO:0006508">
    <property type="term" value="P:proteolysis"/>
    <property type="evidence" value="ECO:0007669"/>
    <property type="project" value="UniProtKB-KW"/>
</dbReference>
<keyword evidence="2" id="KW-1003">Cell membrane</keyword>
<dbReference type="AlphaFoldDB" id="A0A2W2ENF5"/>
<keyword evidence="3" id="KW-0645">Protease</keyword>
<keyword evidence="15" id="KW-1185">Reference proteome</keyword>
<dbReference type="PANTHER" id="PTHR43221">
    <property type="entry name" value="PROTEASE HTPX"/>
    <property type="match status" value="1"/>
</dbReference>
<evidence type="ECO:0000256" key="9">
    <source>
        <dbReference type="ARBA" id="ARBA00023049"/>
    </source>
</evidence>
<name>A0A2W2ENF5_9ACTN</name>
<dbReference type="InterPro" id="IPR050083">
    <property type="entry name" value="HtpX_protease"/>
</dbReference>
<keyword evidence="8 12" id="KW-1133">Transmembrane helix</keyword>
<dbReference type="GO" id="GO:0004222">
    <property type="term" value="F:metalloendopeptidase activity"/>
    <property type="evidence" value="ECO:0007669"/>
    <property type="project" value="InterPro"/>
</dbReference>
<evidence type="ECO:0000256" key="1">
    <source>
        <dbReference type="ARBA" id="ARBA00001947"/>
    </source>
</evidence>
<feature type="region of interest" description="Disordered" evidence="11">
    <location>
        <begin position="1"/>
        <end position="22"/>
    </location>
</feature>
<comment type="caution">
    <text evidence="14">The sequence shown here is derived from an EMBL/GenBank/DDBJ whole genome shotgun (WGS) entry which is preliminary data.</text>
</comment>
<organism evidence="14 15">
    <name type="scientific">Micromonospora craterilacus</name>
    <dbReference type="NCBI Taxonomy" id="1655439"/>
    <lineage>
        <taxon>Bacteria</taxon>
        <taxon>Bacillati</taxon>
        <taxon>Actinomycetota</taxon>
        <taxon>Actinomycetes</taxon>
        <taxon>Micromonosporales</taxon>
        <taxon>Micromonosporaceae</taxon>
        <taxon>Micromonospora</taxon>
    </lineage>
</organism>
<dbReference type="EMBL" id="POTY01000002">
    <property type="protein sequence ID" value="PZG24261.1"/>
    <property type="molecule type" value="Genomic_DNA"/>
</dbReference>
<evidence type="ECO:0000313" key="14">
    <source>
        <dbReference type="EMBL" id="PZG24261.1"/>
    </source>
</evidence>
<dbReference type="InterPro" id="IPR001915">
    <property type="entry name" value="Peptidase_M48"/>
</dbReference>
<dbReference type="Gene3D" id="3.30.2010.10">
    <property type="entry name" value="Metalloproteases ('zincins'), catalytic domain"/>
    <property type="match status" value="1"/>
</dbReference>
<dbReference type="Proteomes" id="UP000248924">
    <property type="component" value="Unassembled WGS sequence"/>
</dbReference>
<evidence type="ECO:0000256" key="5">
    <source>
        <dbReference type="ARBA" id="ARBA00022723"/>
    </source>
</evidence>
<keyword evidence="6" id="KW-0378">Hydrolase</keyword>
<evidence type="ECO:0000313" key="15">
    <source>
        <dbReference type="Proteomes" id="UP000248924"/>
    </source>
</evidence>
<keyword evidence="7" id="KW-0862">Zinc</keyword>
<accession>A0A2W2ENF5</accession>
<proteinExistence type="predicted"/>
<gene>
    <name evidence="14" type="ORF">C1I95_00770</name>
</gene>
<evidence type="ECO:0000256" key="2">
    <source>
        <dbReference type="ARBA" id="ARBA00022475"/>
    </source>
</evidence>
<feature type="transmembrane region" description="Helical" evidence="12">
    <location>
        <begin position="130"/>
        <end position="147"/>
    </location>
</feature>
<evidence type="ECO:0000256" key="6">
    <source>
        <dbReference type="ARBA" id="ARBA00022801"/>
    </source>
</evidence>
<reference evidence="14 15" key="1">
    <citation type="submission" date="2018-01" db="EMBL/GenBank/DDBJ databases">
        <title>Draft genome sequence of Jishengella sp. NA12.</title>
        <authorList>
            <person name="Sahin N."/>
            <person name="Ay H."/>
            <person name="Saygin H."/>
        </authorList>
    </citation>
    <scope>NUCLEOTIDE SEQUENCE [LARGE SCALE GENOMIC DNA]</scope>
    <source>
        <strain evidence="14 15">NA12</strain>
    </source>
</reference>
<evidence type="ECO:0000256" key="4">
    <source>
        <dbReference type="ARBA" id="ARBA00022692"/>
    </source>
</evidence>